<feature type="transmembrane region" description="Helical" evidence="14">
    <location>
        <begin position="82"/>
        <end position="104"/>
    </location>
</feature>
<evidence type="ECO:0000256" key="9">
    <source>
        <dbReference type="ARBA" id="ARBA00022824"/>
    </source>
</evidence>
<dbReference type="EMBL" id="JAODUO010001672">
    <property type="protein sequence ID" value="KAK2160021.1"/>
    <property type="molecule type" value="Genomic_DNA"/>
</dbReference>
<dbReference type="FunFam" id="2.80.10.50:FF:000012">
    <property type="entry name" value="Protein O-mannosyl-transferase 1"/>
    <property type="match status" value="1"/>
</dbReference>
<organism evidence="16 17">
    <name type="scientific">Ridgeia piscesae</name>
    <name type="common">Tubeworm</name>
    <dbReference type="NCBI Taxonomy" id="27915"/>
    <lineage>
        <taxon>Eukaryota</taxon>
        <taxon>Metazoa</taxon>
        <taxon>Spiralia</taxon>
        <taxon>Lophotrochozoa</taxon>
        <taxon>Annelida</taxon>
        <taxon>Polychaeta</taxon>
        <taxon>Sedentaria</taxon>
        <taxon>Canalipalpata</taxon>
        <taxon>Sabellida</taxon>
        <taxon>Siboglinidae</taxon>
        <taxon>Ridgeia</taxon>
    </lineage>
</organism>
<dbReference type="InterPro" id="IPR027005">
    <property type="entry name" value="PMT-like"/>
</dbReference>
<dbReference type="InterPro" id="IPR032421">
    <property type="entry name" value="PMT_4TMC"/>
</dbReference>
<gene>
    <name evidence="16" type="ORF">NP493_1672g00036</name>
</gene>
<sequence length="711" mass="82329">MQWLLFLVAMATRMWRLDHPRQVVFDELHYGRFMAMYQQRKFFYDQHPPLGKLFLMLGACVCGFDGNYNFKHIGADYSPDVPVFCMRVIPALFGSLLVPVVYQLVVELHLTRWTAVLAGCLVIFENALITQARFMLMESFLIFFIVLSVLCLVKFTKLNQRCPFSVQWWTWLTLLGVSMACAVSVKYIGLMTVTLVLLHSARDFWTMLADRHLSDMQLVRHLVARVGILLVVPVAVYLSIFYVHLSILTKTGPHDDIMTSGFQASLEGGLAAITRGQPFEVAYGSQVTLRHTHSSRPCWLHSHPEVYPLHYPDGRGSSHQQQVTCYFYKDVNNWWIIKDPNRNSLMVDDPVRPVKHGDVVQLIHGTTSRALNSHDVAAPLSPEQQEVTCYIDYNISTPAQSLWRVEILNHDTEGATWKTIRSHVRLTHLNTSQALRVSGKQLPEWGFHQLEVVTDKIHNHEHTLWNVEEHRYTRSEDEDERGKGMSEAELFPLHPIQLGFFRKFWELQMKMLHTSQSALLEHRYSSGPLDWPLMDTNIAYWVNSHSNAQIHLLGNPVTWYCATLAVLVYVVLLTFYLIRRHRCCYDVSESEWRQFVWVGEVACGGYFLHYLPHFLSDTPFFLHHYLPAYVFSLILLSFLCQHLYALIWSSVIRSVYLMLLLVWFTAVINIFVTFSVLSYGNSPLSEGHVKSLQWKYTWDFIETARHLVDTP</sequence>
<comment type="subcellular location">
    <subcellularLocation>
        <location evidence="1">Endoplasmic reticulum membrane</location>
        <topology evidence="1">Multi-pass membrane protein</topology>
    </subcellularLocation>
</comment>
<evidence type="ECO:0000256" key="6">
    <source>
        <dbReference type="ARBA" id="ARBA00022679"/>
    </source>
</evidence>
<dbReference type="InterPro" id="IPR036300">
    <property type="entry name" value="MIR_dom_sf"/>
</dbReference>
<feature type="transmembrane region" description="Helical" evidence="14">
    <location>
        <begin position="590"/>
        <end position="608"/>
    </location>
</feature>
<evidence type="ECO:0000256" key="3">
    <source>
        <dbReference type="ARBA" id="ARBA00007222"/>
    </source>
</evidence>
<dbReference type="PANTHER" id="PTHR10050:SF51">
    <property type="entry name" value="PROTEIN O-MANNOSYL-TRANSFERASE 1"/>
    <property type="match status" value="1"/>
</dbReference>
<proteinExistence type="inferred from homology"/>
<feature type="transmembrane region" description="Helical" evidence="14">
    <location>
        <begin position="110"/>
        <end position="129"/>
    </location>
</feature>
<feature type="transmembrane region" description="Helical" evidence="14">
    <location>
        <begin position="222"/>
        <end position="245"/>
    </location>
</feature>
<evidence type="ECO:0000256" key="5">
    <source>
        <dbReference type="ARBA" id="ARBA00022676"/>
    </source>
</evidence>
<feature type="domain" description="MIR" evidence="15">
    <location>
        <begin position="351"/>
        <end position="408"/>
    </location>
</feature>
<dbReference type="Pfam" id="PF02366">
    <property type="entry name" value="PMT"/>
    <property type="match status" value="1"/>
</dbReference>
<feature type="domain" description="MIR" evidence="15">
    <location>
        <begin position="278"/>
        <end position="340"/>
    </location>
</feature>
<dbReference type="InterPro" id="IPR003342">
    <property type="entry name" value="ArnT-like_N"/>
</dbReference>
<evidence type="ECO:0000256" key="1">
    <source>
        <dbReference type="ARBA" id="ARBA00004477"/>
    </source>
</evidence>
<feature type="domain" description="MIR" evidence="15">
    <location>
        <begin position="414"/>
        <end position="470"/>
    </location>
</feature>
<dbReference type="InterPro" id="IPR016093">
    <property type="entry name" value="MIR_motif"/>
</dbReference>
<evidence type="ECO:0000256" key="12">
    <source>
        <dbReference type="ARBA" id="ARBA00045085"/>
    </source>
</evidence>
<feature type="transmembrane region" description="Helical" evidence="14">
    <location>
        <begin position="628"/>
        <end position="648"/>
    </location>
</feature>
<dbReference type="GO" id="GO:0005789">
    <property type="term" value="C:endoplasmic reticulum membrane"/>
    <property type="evidence" value="ECO:0007669"/>
    <property type="project" value="UniProtKB-SubCell"/>
</dbReference>
<dbReference type="Pfam" id="PF16192">
    <property type="entry name" value="PMT_4TMC"/>
    <property type="match status" value="1"/>
</dbReference>
<dbReference type="AlphaFoldDB" id="A0AAD9JVJ4"/>
<comment type="pathway">
    <text evidence="2">Protein modification; protein glycosylation.</text>
</comment>
<evidence type="ECO:0000256" key="4">
    <source>
        <dbReference type="ARBA" id="ARBA00012839"/>
    </source>
</evidence>
<feature type="transmembrane region" description="Helical" evidence="14">
    <location>
        <begin position="53"/>
        <end position="70"/>
    </location>
</feature>
<dbReference type="Gene3D" id="2.80.10.50">
    <property type="match status" value="1"/>
</dbReference>
<keyword evidence="11 14" id="KW-0472">Membrane</keyword>
<evidence type="ECO:0000313" key="17">
    <source>
        <dbReference type="Proteomes" id="UP001209878"/>
    </source>
</evidence>
<dbReference type="Proteomes" id="UP001209878">
    <property type="component" value="Unassembled WGS sequence"/>
</dbReference>
<comment type="catalytic activity">
    <reaction evidence="12">
        <text>a di-trans,poly-cis-dolichyl beta-D-mannosyl phosphate + L-threonyl-[protein] = 3-O-(alpha-D-mannosyl)-L-threonyl-[protein] + a di-trans,poly-cis-dolichyl phosphate + H(+)</text>
        <dbReference type="Rhea" id="RHEA:53396"/>
        <dbReference type="Rhea" id="RHEA-COMP:11060"/>
        <dbReference type="Rhea" id="RHEA-COMP:13547"/>
        <dbReference type="Rhea" id="RHEA-COMP:19498"/>
        <dbReference type="Rhea" id="RHEA-COMP:19501"/>
        <dbReference type="ChEBI" id="CHEBI:15378"/>
        <dbReference type="ChEBI" id="CHEBI:30013"/>
        <dbReference type="ChEBI" id="CHEBI:57683"/>
        <dbReference type="ChEBI" id="CHEBI:58211"/>
        <dbReference type="ChEBI" id="CHEBI:137323"/>
        <dbReference type="EC" id="2.4.1.109"/>
    </reaction>
</comment>
<keyword evidence="7 14" id="KW-0812">Transmembrane</keyword>
<keyword evidence="6" id="KW-0808">Transferase</keyword>
<dbReference type="GO" id="GO:0004169">
    <property type="term" value="F:dolichyl-phosphate-mannose-protein mannosyltransferase activity"/>
    <property type="evidence" value="ECO:0007669"/>
    <property type="project" value="UniProtKB-EC"/>
</dbReference>
<keyword evidence="10 14" id="KW-1133">Transmembrane helix</keyword>
<accession>A0AAD9JVJ4</accession>
<feature type="transmembrane region" description="Helical" evidence="14">
    <location>
        <begin position="168"/>
        <end position="201"/>
    </location>
</feature>
<dbReference type="PROSITE" id="PS50919">
    <property type="entry name" value="MIR"/>
    <property type="match status" value="3"/>
</dbReference>
<comment type="caution">
    <text evidence="16">The sequence shown here is derived from an EMBL/GenBank/DDBJ whole genome shotgun (WGS) entry which is preliminary data.</text>
</comment>
<evidence type="ECO:0000256" key="13">
    <source>
        <dbReference type="ARBA" id="ARBA00045102"/>
    </source>
</evidence>
<evidence type="ECO:0000256" key="14">
    <source>
        <dbReference type="SAM" id="Phobius"/>
    </source>
</evidence>
<feature type="transmembrane region" description="Helical" evidence="14">
    <location>
        <begin position="136"/>
        <end position="156"/>
    </location>
</feature>
<evidence type="ECO:0000313" key="16">
    <source>
        <dbReference type="EMBL" id="KAK2160021.1"/>
    </source>
</evidence>
<dbReference type="SMART" id="SM00472">
    <property type="entry name" value="MIR"/>
    <property type="match status" value="3"/>
</dbReference>
<dbReference type="EC" id="2.4.1.109" evidence="4"/>
<dbReference type="PANTHER" id="PTHR10050">
    <property type="entry name" value="DOLICHYL-PHOSPHATE-MANNOSE--PROTEIN MANNOSYLTRANSFERASE"/>
    <property type="match status" value="1"/>
</dbReference>
<keyword evidence="17" id="KW-1185">Reference proteome</keyword>
<feature type="transmembrane region" description="Helical" evidence="14">
    <location>
        <begin position="557"/>
        <end position="578"/>
    </location>
</feature>
<keyword evidence="9" id="KW-0256">Endoplasmic reticulum</keyword>
<evidence type="ECO:0000256" key="11">
    <source>
        <dbReference type="ARBA" id="ARBA00023136"/>
    </source>
</evidence>
<keyword evidence="5" id="KW-0328">Glycosyltransferase</keyword>
<dbReference type="CDD" id="cd23281">
    <property type="entry name" value="beta-trefoil_MIR_POMT1"/>
    <property type="match status" value="1"/>
</dbReference>
<evidence type="ECO:0000259" key="15">
    <source>
        <dbReference type="PROSITE" id="PS50919"/>
    </source>
</evidence>
<evidence type="ECO:0000256" key="8">
    <source>
        <dbReference type="ARBA" id="ARBA00022737"/>
    </source>
</evidence>
<reference evidence="16" key="1">
    <citation type="journal article" date="2023" name="Mol. Biol. Evol.">
        <title>Third-Generation Sequencing Reveals the Adaptive Role of the Epigenome in Three Deep-Sea Polychaetes.</title>
        <authorList>
            <person name="Perez M."/>
            <person name="Aroh O."/>
            <person name="Sun Y."/>
            <person name="Lan Y."/>
            <person name="Juniper S.K."/>
            <person name="Young C.R."/>
            <person name="Angers B."/>
            <person name="Qian P.Y."/>
        </authorList>
    </citation>
    <scope>NUCLEOTIDE SEQUENCE</scope>
    <source>
        <strain evidence="16">R07B-5</strain>
    </source>
</reference>
<evidence type="ECO:0000256" key="7">
    <source>
        <dbReference type="ARBA" id="ARBA00022692"/>
    </source>
</evidence>
<dbReference type="Pfam" id="PF02815">
    <property type="entry name" value="MIR"/>
    <property type="match status" value="1"/>
</dbReference>
<feature type="transmembrane region" description="Helical" evidence="14">
    <location>
        <begin position="655"/>
        <end position="677"/>
    </location>
</feature>
<dbReference type="SUPFAM" id="SSF82109">
    <property type="entry name" value="MIR domain"/>
    <property type="match status" value="1"/>
</dbReference>
<comment type="similarity">
    <text evidence="3">Belongs to the glycosyltransferase 39 family.</text>
</comment>
<evidence type="ECO:0000256" key="2">
    <source>
        <dbReference type="ARBA" id="ARBA00004922"/>
    </source>
</evidence>
<name>A0AAD9JVJ4_RIDPI</name>
<evidence type="ECO:0000256" key="10">
    <source>
        <dbReference type="ARBA" id="ARBA00022989"/>
    </source>
</evidence>
<comment type="catalytic activity">
    <reaction evidence="13">
        <text>a di-trans,poly-cis-dolichyl beta-D-mannosyl phosphate + L-seryl-[protein] = 3-O-(alpha-D-mannosyl)-L-seryl-[protein] + a di-trans,poly-cis-dolichyl phosphate + H(+)</text>
        <dbReference type="Rhea" id="RHEA:17377"/>
        <dbReference type="Rhea" id="RHEA-COMP:9863"/>
        <dbReference type="Rhea" id="RHEA-COMP:13546"/>
        <dbReference type="Rhea" id="RHEA-COMP:19498"/>
        <dbReference type="Rhea" id="RHEA-COMP:19501"/>
        <dbReference type="ChEBI" id="CHEBI:15378"/>
        <dbReference type="ChEBI" id="CHEBI:29999"/>
        <dbReference type="ChEBI" id="CHEBI:57683"/>
        <dbReference type="ChEBI" id="CHEBI:58211"/>
        <dbReference type="ChEBI" id="CHEBI:137321"/>
        <dbReference type="EC" id="2.4.1.109"/>
    </reaction>
</comment>
<protein>
    <recommendedName>
        <fullName evidence="4">dolichyl-phosphate-mannose--protein mannosyltransferase</fullName>
        <ecNumber evidence="4">2.4.1.109</ecNumber>
    </recommendedName>
</protein>
<keyword evidence="8" id="KW-0677">Repeat</keyword>